<dbReference type="GeneID" id="103513586"/>
<reference evidence="2" key="1">
    <citation type="submission" date="2025-08" db="UniProtKB">
        <authorList>
            <consortium name="RefSeq"/>
        </authorList>
    </citation>
    <scope>IDENTIFICATION</scope>
</reference>
<name>A0A1S3D8I3_DIACI</name>
<proteinExistence type="predicted"/>
<organism evidence="1 2">
    <name type="scientific">Diaphorina citri</name>
    <name type="common">Asian citrus psyllid</name>
    <dbReference type="NCBI Taxonomy" id="121845"/>
    <lineage>
        <taxon>Eukaryota</taxon>
        <taxon>Metazoa</taxon>
        <taxon>Ecdysozoa</taxon>
        <taxon>Arthropoda</taxon>
        <taxon>Hexapoda</taxon>
        <taxon>Insecta</taxon>
        <taxon>Pterygota</taxon>
        <taxon>Neoptera</taxon>
        <taxon>Paraneoptera</taxon>
        <taxon>Hemiptera</taxon>
        <taxon>Sternorrhyncha</taxon>
        <taxon>Psylloidea</taxon>
        <taxon>Psyllidae</taxon>
        <taxon>Diaphorininae</taxon>
        <taxon>Diaphorina</taxon>
    </lineage>
</organism>
<keyword evidence="1" id="KW-1185">Reference proteome</keyword>
<gene>
    <name evidence="2" type="primary">LOC103513586</name>
</gene>
<evidence type="ECO:0000313" key="1">
    <source>
        <dbReference type="Proteomes" id="UP000079169"/>
    </source>
</evidence>
<evidence type="ECO:0000313" key="2">
    <source>
        <dbReference type="RefSeq" id="XP_008476652.1"/>
    </source>
</evidence>
<accession>A0A1S3D8I3</accession>
<dbReference type="AlphaFoldDB" id="A0A1S3D8I3"/>
<protein>
    <submittedName>
        <fullName evidence="2">DnaJ homolog subfamily A member 2-like</fullName>
    </submittedName>
</protein>
<dbReference type="RefSeq" id="XP_008476652.1">
    <property type="nucleotide sequence ID" value="XM_008478430.2"/>
</dbReference>
<sequence length="56" mass="6451">MPHYKNARSKGNLQITFNVNFPTKIEPDKLHLLEMSLGPRKKIDVPEGDPTEVRLH</sequence>
<dbReference type="KEGG" id="dci:103513586"/>
<dbReference type="Proteomes" id="UP000079169">
    <property type="component" value="Unplaced"/>
</dbReference>
<dbReference type="PaxDb" id="121845-A0A1S3D8I3"/>